<comment type="domain">
    <text evidence="10">Modular enzyme with four functionally distinct domains. The isolated Hcy-binding domain catalyzes methyl transfer from free methylcobalamin to homocysteine. The Hcy-binding domain in association with the pterin-binding domain catalyzes the methylation of cob(I)alamin by methyltetrahydrofolate and the methylation of homocysteine. The B12-binding domain binds the cofactor. The AdoMet activation domain binds S-adenosyl-L-methionine. Under aerobic conditions cob(I)alamin can be converted to inactive cob(II)alamin. Reductive methylation by S-adenosyl-L-methionine and flavodoxin regenerates methylcobalamin.</text>
</comment>
<comment type="cofactor">
    <cofactor evidence="10">
        <name>Zn(2+)</name>
        <dbReference type="ChEBI" id="CHEBI:29105"/>
    </cofactor>
</comment>
<dbReference type="PANTHER" id="PTHR45833">
    <property type="entry name" value="METHIONINE SYNTHASE"/>
    <property type="match status" value="1"/>
</dbReference>
<dbReference type="NCBIfam" id="TIGR02082">
    <property type="entry name" value="metH"/>
    <property type="match status" value="1"/>
</dbReference>
<evidence type="ECO:0000256" key="5">
    <source>
        <dbReference type="ARBA" id="ARBA00022691"/>
    </source>
</evidence>
<protein>
    <recommendedName>
        <fullName evidence="9 10">Methionine synthase</fullName>
        <ecNumber evidence="9 10">2.1.1.13</ecNumber>
    </recommendedName>
    <alternativeName>
        <fullName evidence="10">5-methyltetrahydrofolate--homocysteine methyltransferase</fullName>
    </alternativeName>
</protein>
<dbReference type="Gene3D" id="1.10.1240.10">
    <property type="entry name" value="Methionine synthase domain"/>
    <property type="match status" value="1"/>
</dbReference>
<dbReference type="UniPathway" id="UPA00051">
    <property type="reaction ID" value="UER00081"/>
</dbReference>
<dbReference type="PANTHER" id="PTHR45833:SF1">
    <property type="entry name" value="METHIONINE SYNTHASE"/>
    <property type="match status" value="1"/>
</dbReference>
<keyword evidence="10" id="KW-0028">Amino-acid biosynthesis</keyword>
<dbReference type="InterPro" id="IPR036724">
    <property type="entry name" value="Cobalamin-bd_sf"/>
</dbReference>
<dbReference type="FunFam" id="3.20.20.20:FF:000002">
    <property type="entry name" value="Methionine synthase"/>
    <property type="match status" value="1"/>
</dbReference>
<comment type="caution">
    <text evidence="17">The sequence shown here is derived from an EMBL/GenBank/DDBJ whole genome shotgun (WGS) entry which is preliminary data.</text>
</comment>
<dbReference type="SUPFAM" id="SSF51717">
    <property type="entry name" value="Dihydropteroate synthetase-like"/>
    <property type="match status" value="1"/>
</dbReference>
<dbReference type="InterPro" id="IPR006158">
    <property type="entry name" value="Cobalamin-bd"/>
</dbReference>
<dbReference type="GO" id="GO:0005829">
    <property type="term" value="C:cytosol"/>
    <property type="evidence" value="ECO:0007669"/>
    <property type="project" value="TreeGrafter"/>
</dbReference>
<dbReference type="SUPFAM" id="SSF52242">
    <property type="entry name" value="Cobalamin (vitamin B12)-binding domain"/>
    <property type="match status" value="1"/>
</dbReference>
<feature type="binding site" evidence="12">
    <location>
        <position position="518"/>
    </location>
    <ligand>
        <name>methylcob(III)alamin</name>
        <dbReference type="ChEBI" id="CHEBI:28115"/>
    </ligand>
</feature>
<dbReference type="GO" id="GO:0008705">
    <property type="term" value="F:methionine synthase activity"/>
    <property type="evidence" value="ECO:0007669"/>
    <property type="project" value="UniProtKB-UniRule"/>
</dbReference>
<dbReference type="GO" id="GO:0050667">
    <property type="term" value="P:homocysteine metabolic process"/>
    <property type="evidence" value="ECO:0007669"/>
    <property type="project" value="TreeGrafter"/>
</dbReference>
<proteinExistence type="inferred from homology"/>
<dbReference type="Gene3D" id="3.40.50.280">
    <property type="entry name" value="Cobalamin-binding domain"/>
    <property type="match status" value="1"/>
</dbReference>
<comment type="cofactor">
    <cofactor evidence="10 11">
        <name>methylcob(III)alamin</name>
        <dbReference type="ChEBI" id="CHEBI:28115"/>
    </cofactor>
</comment>
<dbReference type="InterPro" id="IPR033706">
    <property type="entry name" value="Met_synthase_B12-bd"/>
</dbReference>
<dbReference type="AlphaFoldDB" id="M3HKD4"/>
<keyword evidence="7" id="KW-0677">Repeat</keyword>
<dbReference type="InterPro" id="IPR003759">
    <property type="entry name" value="Cbl-bd_cap"/>
</dbReference>
<evidence type="ECO:0000259" key="13">
    <source>
        <dbReference type="PROSITE" id="PS50972"/>
    </source>
</evidence>
<evidence type="ECO:0000256" key="9">
    <source>
        <dbReference type="NCBIfam" id="TIGR02082"/>
    </source>
</evidence>
<dbReference type="EC" id="2.1.1.13" evidence="9 10"/>
<evidence type="ECO:0000256" key="12">
    <source>
        <dbReference type="PIRSR" id="PIRSR000381-2"/>
    </source>
</evidence>
<dbReference type="PROSITE" id="PS51337">
    <property type="entry name" value="B12_BINDING_NTER"/>
    <property type="match status" value="1"/>
</dbReference>
<dbReference type="NCBIfam" id="NF007024">
    <property type="entry name" value="PRK09490.1"/>
    <property type="match status" value="1"/>
</dbReference>
<keyword evidence="2 10" id="KW-0489">Methyltransferase</keyword>
<dbReference type="GO" id="GO:0032259">
    <property type="term" value="P:methylation"/>
    <property type="evidence" value="ECO:0007669"/>
    <property type="project" value="UniProtKB-KW"/>
</dbReference>
<evidence type="ECO:0000256" key="3">
    <source>
        <dbReference type="ARBA" id="ARBA00022628"/>
    </source>
</evidence>
<dbReference type="InterPro" id="IPR011822">
    <property type="entry name" value="MetH"/>
</dbReference>
<feature type="domain" description="AdoMet activation" evidence="14">
    <location>
        <begin position="555"/>
        <end position="889"/>
    </location>
</feature>
<feature type="binding site" evidence="12">
    <location>
        <begin position="414"/>
        <end position="418"/>
    </location>
    <ligand>
        <name>methylcob(III)alamin</name>
        <dbReference type="ChEBI" id="CHEBI:28115"/>
    </ligand>
</feature>
<dbReference type="SUPFAM" id="SSF56507">
    <property type="entry name" value="Methionine synthase activation domain-like"/>
    <property type="match status" value="1"/>
</dbReference>
<dbReference type="FunFam" id="1.10.1240.10:FF:000001">
    <property type="entry name" value="Methionine synthase"/>
    <property type="match status" value="1"/>
</dbReference>
<dbReference type="InterPro" id="IPR011005">
    <property type="entry name" value="Dihydropteroate_synth-like_sf"/>
</dbReference>
<dbReference type="Pfam" id="PF00809">
    <property type="entry name" value="Pterin_bind"/>
    <property type="match status" value="1"/>
</dbReference>
<dbReference type="InterPro" id="IPR036594">
    <property type="entry name" value="Meth_synthase_dom"/>
</dbReference>
<dbReference type="SUPFAM" id="SSF47644">
    <property type="entry name" value="Methionine synthase domain"/>
    <property type="match status" value="1"/>
</dbReference>
<evidence type="ECO:0000256" key="7">
    <source>
        <dbReference type="ARBA" id="ARBA00022737"/>
    </source>
</evidence>
<evidence type="ECO:0000313" key="17">
    <source>
        <dbReference type="EMBL" id="EMF98114.1"/>
    </source>
</evidence>
<evidence type="ECO:0000256" key="2">
    <source>
        <dbReference type="ARBA" id="ARBA00022603"/>
    </source>
</evidence>
<dbReference type="CDD" id="cd02069">
    <property type="entry name" value="methionine_synthase_B12_BD"/>
    <property type="match status" value="1"/>
</dbReference>
<feature type="binding site" evidence="12">
    <location>
        <position position="466"/>
    </location>
    <ligand>
        <name>methylcob(III)alamin</name>
        <dbReference type="ChEBI" id="CHEBI:28115"/>
    </ligand>
</feature>
<dbReference type="CDD" id="cd00740">
    <property type="entry name" value="MeTr"/>
    <property type="match status" value="1"/>
</dbReference>
<feature type="binding site" evidence="12">
    <location>
        <position position="796"/>
    </location>
    <ligand>
        <name>S-adenosyl-L-methionine</name>
        <dbReference type="ChEBI" id="CHEBI:59789"/>
    </ligand>
</feature>
<dbReference type="BioCyc" id="LBOR1193007:G11KN-2745-MONOMER"/>
<comment type="catalytic activity">
    <reaction evidence="10">
        <text>(6S)-5-methyl-5,6,7,8-tetrahydrofolate + L-homocysteine = (6S)-5,6,7,8-tetrahydrofolate + L-methionine</text>
        <dbReference type="Rhea" id="RHEA:11172"/>
        <dbReference type="ChEBI" id="CHEBI:18608"/>
        <dbReference type="ChEBI" id="CHEBI:57453"/>
        <dbReference type="ChEBI" id="CHEBI:57844"/>
        <dbReference type="ChEBI" id="CHEBI:58199"/>
        <dbReference type="EC" id="2.1.1.13"/>
    </reaction>
</comment>
<keyword evidence="4 10" id="KW-0808">Transferase</keyword>
<comment type="pathway">
    <text evidence="10">Amino-acid biosynthesis; L-methionine biosynthesis via de novo pathway; L-methionine from L-homocysteine (MetH route): step 1/1.</text>
</comment>
<dbReference type="InterPro" id="IPR004223">
    <property type="entry name" value="VitB12-dep_Met_synth_activ_dom"/>
</dbReference>
<feature type="binding site" description="axial binding residue" evidence="11">
    <location>
        <position position="417"/>
    </location>
    <ligand>
        <name>methylcob(III)alamin</name>
        <dbReference type="ChEBI" id="CHEBI:28115"/>
    </ligand>
    <ligandPart>
        <name>Co</name>
        <dbReference type="ChEBI" id="CHEBI:27638"/>
    </ligandPart>
</feature>
<keyword evidence="3 10" id="KW-0846">Cobalamin</keyword>
<reference evidence="17 18" key="1">
    <citation type="submission" date="2013-01" db="EMBL/GenBank/DDBJ databases">
        <authorList>
            <person name="Harkins D.M."/>
            <person name="Durkin A.S."/>
            <person name="Brinkac L.M."/>
            <person name="Haft D.H."/>
            <person name="Selengut J.D."/>
            <person name="Sanka R."/>
            <person name="DePew J."/>
            <person name="Purushe J."/>
            <person name="Picardeau M."/>
            <person name="Werts C."/>
            <person name="Goarant C."/>
            <person name="Vinetz J.M."/>
            <person name="Sutton G.G."/>
            <person name="Nierman W.C."/>
            <person name="Fouts D.E."/>
        </authorList>
    </citation>
    <scope>NUCLEOTIDE SEQUENCE [LARGE SCALE GENOMIC DNA]</scope>
    <source>
        <strain evidence="17 18">200701203</strain>
    </source>
</reference>
<dbReference type="Pfam" id="PF02310">
    <property type="entry name" value="B12-binding"/>
    <property type="match status" value="1"/>
</dbReference>
<feature type="domain" description="Pterin-binding" evidence="13">
    <location>
        <begin position="12"/>
        <end position="277"/>
    </location>
</feature>
<dbReference type="Gene3D" id="3.10.196.10">
    <property type="entry name" value="Vitamin B12-dependent methionine synthase, activation domain"/>
    <property type="match status" value="1"/>
</dbReference>
<evidence type="ECO:0000259" key="16">
    <source>
        <dbReference type="PROSITE" id="PS51337"/>
    </source>
</evidence>
<accession>M3HKD4</accession>
<feature type="binding site" evidence="12">
    <location>
        <position position="606"/>
    </location>
    <ligand>
        <name>S-adenosyl-L-methionine</name>
        <dbReference type="ChEBI" id="CHEBI:59789"/>
    </ligand>
</feature>
<evidence type="ECO:0000259" key="15">
    <source>
        <dbReference type="PROSITE" id="PS51332"/>
    </source>
</evidence>
<dbReference type="InterPro" id="IPR037010">
    <property type="entry name" value="VitB12-dep_Met_synth_activ_sf"/>
</dbReference>
<dbReference type="FunFam" id="3.40.50.280:FF:000001">
    <property type="entry name" value="Methionine synthase"/>
    <property type="match status" value="1"/>
</dbReference>
<name>M3HKD4_LEPBO</name>
<sequence length="895" mass="100274">MEPLNVTSDKGFLLVGERTNVTGSPKFKKLIIEGNFEEAVSVALQQVEAGANIIDINFDEALLDGEASMRHFLNLIAGEPDIAKVPFMIDSSKWSVLEEGLKCIQGKPIVNSISLKEGEEKFLEHARKIQRYGASAIVMAFDEQGQAATKDEKVRICKRAYDLLVTKANFSPTDIIFDPNILTVATGIEEHNNYAVDFIEAVREIKKFCPGAKVSGGLSNVSFSFRGNNPVREAMHSVFLYHAIQAGLDMAIVNAGMLAVYEEISKDLLEYVEDVILNRRPDATERLVEFAESIKSSGDKSEKKGEAWREGTTVEERLSYALVKGIVEYIDQDTEEARLKYGRPLTVIEGPLMDGMKIVGELFGAGKMFLPQVVKSARVMKKSVAYLLPFMEEEKNQSENVAARPKFLIATVKGDVHDIGKNIVGVVLACNNYEVIDLGVMVPSDKILEEARKHNVNIIGLSGLITPSLDEMVHVASEMKRTGFEIPLLIGGATTSSAHTAVKIAPVYNPPVVHVVDASRVVNVVNQLLHPDLNEGYAQKIKEDQKTARENYFNTRAERKLISLEQARENREEIDWTAATIDKPSFTGIRIFDEEISLEMLIPFIDWTPFFTAWELKGRYPAILESETTGKQARELFADAQKLMKTIVDGKLFKTKGVIGIFPANSVGDDIEIYENENRSKLLTVFHTLRQQIQKEDSSEPNYCLADYIAPKNSGRIDYIGGFAVTAGHGVEEFAKDFENHQDDYNSIMAKALGDRFAEAFAEYMHYKVRKEYWGYDKDENLSPEDLIRERYRGIRPAAGYPASPDHTEKRILFDLLQAEKNTGITLTEHFAMWPASSVSGLYFAHPKSKYFAVAKINRDQIEEYAKRKVMSVEEVERWLAPNLAYDPLAVSVVR</sequence>
<dbReference type="PROSITE" id="PS51332">
    <property type="entry name" value="B12_BINDING"/>
    <property type="match status" value="1"/>
</dbReference>
<dbReference type="PROSITE" id="PS50974">
    <property type="entry name" value="ADOMET_ACTIVATION"/>
    <property type="match status" value="1"/>
</dbReference>
<evidence type="ECO:0000259" key="14">
    <source>
        <dbReference type="PROSITE" id="PS50974"/>
    </source>
</evidence>
<dbReference type="PIRSF" id="PIRSF000381">
    <property type="entry name" value="MetH"/>
    <property type="match status" value="1"/>
</dbReference>
<keyword evidence="8 10" id="KW-0170">Cobalt</keyword>
<evidence type="ECO:0000256" key="6">
    <source>
        <dbReference type="ARBA" id="ARBA00022723"/>
    </source>
</evidence>
<comment type="similarity">
    <text evidence="1">Belongs to the vitamin-B12 dependent methionine synthase family.</text>
</comment>
<comment type="function">
    <text evidence="10">Catalyzes the transfer of a methyl group from methyl-cobalamin to homocysteine, yielding enzyme-bound cob(I)alamin and methionine. Subsequently, remethylates the cofactor using methyltetrahydrofolate.</text>
</comment>
<feature type="domain" description="B12-binding" evidence="15">
    <location>
        <begin position="404"/>
        <end position="539"/>
    </location>
</feature>
<dbReference type="Pfam" id="PF02965">
    <property type="entry name" value="Met_synt_B12"/>
    <property type="match status" value="1"/>
</dbReference>
<dbReference type="SMART" id="SM01018">
    <property type="entry name" value="B12-binding_2"/>
    <property type="match status" value="1"/>
</dbReference>
<feature type="domain" description="B12-binding N-terminal" evidence="16">
    <location>
        <begin position="305"/>
        <end position="399"/>
    </location>
</feature>
<dbReference type="GO" id="GO:0046653">
    <property type="term" value="P:tetrahydrofolate metabolic process"/>
    <property type="evidence" value="ECO:0007669"/>
    <property type="project" value="TreeGrafter"/>
</dbReference>
<dbReference type="InterPro" id="IPR000489">
    <property type="entry name" value="Pterin-binding_dom"/>
</dbReference>
<evidence type="ECO:0000256" key="4">
    <source>
        <dbReference type="ARBA" id="ARBA00022679"/>
    </source>
</evidence>
<feature type="binding site" evidence="12">
    <location>
        <begin position="851"/>
        <end position="852"/>
    </location>
    <ligand>
        <name>S-adenosyl-L-methionine</name>
        <dbReference type="ChEBI" id="CHEBI:59789"/>
    </ligand>
</feature>
<feature type="binding site" evidence="12">
    <location>
        <position position="462"/>
    </location>
    <ligand>
        <name>methylcob(III)alamin</name>
        <dbReference type="ChEBI" id="CHEBI:28115"/>
    </ligand>
</feature>
<dbReference type="InterPro" id="IPR050554">
    <property type="entry name" value="Met_Synthase/Corrinoid"/>
</dbReference>
<keyword evidence="10" id="KW-0486">Methionine biosynthesis</keyword>
<dbReference type="GO" id="GO:0031419">
    <property type="term" value="F:cobalamin binding"/>
    <property type="evidence" value="ECO:0007669"/>
    <property type="project" value="UniProtKB-UniRule"/>
</dbReference>
<feature type="binding site" evidence="12">
    <location>
        <position position="349"/>
    </location>
    <ligand>
        <name>methylcob(III)alamin</name>
        <dbReference type="ChEBI" id="CHEBI:28115"/>
    </ligand>
</feature>
<dbReference type="Gene3D" id="3.20.20.20">
    <property type="entry name" value="Dihydropteroate synthase-like"/>
    <property type="match status" value="1"/>
</dbReference>
<dbReference type="EMBL" id="AKWO02000098">
    <property type="protein sequence ID" value="EMF98114.1"/>
    <property type="molecule type" value="Genomic_DNA"/>
</dbReference>
<gene>
    <name evidence="17" type="ORF">LEP1GSC123_1093</name>
</gene>
<evidence type="ECO:0000256" key="8">
    <source>
        <dbReference type="ARBA" id="ARBA00023285"/>
    </source>
</evidence>
<keyword evidence="5 10" id="KW-0949">S-adenosyl-L-methionine</keyword>
<organism evidence="17 18">
    <name type="scientific">Leptospira borgpetersenii str. 200701203</name>
    <dbReference type="NCBI Taxonomy" id="1193007"/>
    <lineage>
        <taxon>Bacteria</taxon>
        <taxon>Pseudomonadati</taxon>
        <taxon>Spirochaetota</taxon>
        <taxon>Spirochaetia</taxon>
        <taxon>Leptospirales</taxon>
        <taxon>Leptospiraceae</taxon>
        <taxon>Leptospira</taxon>
    </lineage>
</organism>
<evidence type="ECO:0000256" key="11">
    <source>
        <dbReference type="PIRSR" id="PIRSR000381-1"/>
    </source>
</evidence>
<dbReference type="GO" id="GO:0008270">
    <property type="term" value="F:zinc ion binding"/>
    <property type="evidence" value="ECO:0007669"/>
    <property type="project" value="UniProtKB-UniRule"/>
</dbReference>
<keyword evidence="6 10" id="KW-0479">Metal-binding</keyword>
<evidence type="ECO:0000313" key="18">
    <source>
        <dbReference type="Proteomes" id="UP000011783"/>
    </source>
</evidence>
<evidence type="ECO:0000256" key="1">
    <source>
        <dbReference type="ARBA" id="ARBA00010398"/>
    </source>
</evidence>
<evidence type="ECO:0000256" key="10">
    <source>
        <dbReference type="PIRNR" id="PIRNR000381"/>
    </source>
</evidence>
<dbReference type="PROSITE" id="PS50972">
    <property type="entry name" value="PTERIN_BINDING"/>
    <property type="match status" value="1"/>
</dbReference>
<dbReference type="Proteomes" id="UP000011783">
    <property type="component" value="Unassembled WGS sequence"/>
</dbReference>
<keyword evidence="10" id="KW-0862">Zinc</keyword>
<dbReference type="Pfam" id="PF02607">
    <property type="entry name" value="B12-binding_2"/>
    <property type="match status" value="1"/>
</dbReference>
<dbReference type="Gene3D" id="1.10.288.10">
    <property type="entry name" value="Cobalamin-dependent Methionine Synthase, domain 2"/>
    <property type="match status" value="1"/>
</dbReference>